<dbReference type="GO" id="GO:0003924">
    <property type="term" value="F:GTPase activity"/>
    <property type="evidence" value="ECO:0007669"/>
    <property type="project" value="InterPro"/>
</dbReference>
<evidence type="ECO:0000313" key="13">
    <source>
        <dbReference type="Proteomes" id="UP000752171"/>
    </source>
</evidence>
<evidence type="ECO:0000256" key="1">
    <source>
        <dbReference type="ARBA" id="ARBA00004626"/>
    </source>
</evidence>
<dbReference type="PANTHER" id="PTHR47978">
    <property type="match status" value="1"/>
</dbReference>
<keyword evidence="8" id="KW-0342">GTP-binding</keyword>
<dbReference type="SMART" id="SM00176">
    <property type="entry name" value="RAN"/>
    <property type="match status" value="1"/>
</dbReference>
<proteinExistence type="inferred from homology"/>
<dbReference type="SUPFAM" id="SSF52540">
    <property type="entry name" value="P-loop containing nucleoside triphosphate hydrolases"/>
    <property type="match status" value="1"/>
</dbReference>
<evidence type="ECO:0000256" key="9">
    <source>
        <dbReference type="ARBA" id="ARBA00023136"/>
    </source>
</evidence>
<name>A0A8T2LTF9_ASTMX</name>
<dbReference type="EMBL" id="JAICCE010000010">
    <property type="protein sequence ID" value="KAG9272101.1"/>
    <property type="molecule type" value="Genomic_DNA"/>
</dbReference>
<dbReference type="Gene3D" id="3.40.50.300">
    <property type="entry name" value="P-loop containing nucleotide triphosphate hydrolases"/>
    <property type="match status" value="1"/>
</dbReference>
<dbReference type="PROSITE" id="PS51419">
    <property type="entry name" value="RAB"/>
    <property type="match status" value="1"/>
</dbReference>
<evidence type="ECO:0000256" key="6">
    <source>
        <dbReference type="ARBA" id="ARBA00022741"/>
    </source>
</evidence>
<comment type="caution">
    <text evidence="12">The sequence shown here is derived from an EMBL/GenBank/DDBJ whole genome shotgun (WGS) entry which is preliminary data.</text>
</comment>
<evidence type="ECO:0000256" key="7">
    <source>
        <dbReference type="ARBA" id="ARBA00022927"/>
    </source>
</evidence>
<dbReference type="AlphaFoldDB" id="A0A8T2LTF9"/>
<dbReference type="SMART" id="SM00175">
    <property type="entry name" value="RAB"/>
    <property type="match status" value="1"/>
</dbReference>
<keyword evidence="11" id="KW-0636">Prenylation</keyword>
<keyword evidence="6" id="KW-0547">Nucleotide-binding</keyword>
<accession>A0A8T2LTF9</accession>
<evidence type="ECO:0000256" key="5">
    <source>
        <dbReference type="ARBA" id="ARBA00022448"/>
    </source>
</evidence>
<keyword evidence="7" id="KW-0653">Protein transport</keyword>
<dbReference type="CDD" id="cd04123">
    <property type="entry name" value="Rab21"/>
    <property type="match status" value="1"/>
</dbReference>
<evidence type="ECO:0000256" key="8">
    <source>
        <dbReference type="ARBA" id="ARBA00023134"/>
    </source>
</evidence>
<dbReference type="OrthoDB" id="63533at2759"/>
<dbReference type="InterPro" id="IPR001806">
    <property type="entry name" value="Small_GTPase"/>
</dbReference>
<dbReference type="InterPro" id="IPR005225">
    <property type="entry name" value="Small_GTP-bd"/>
</dbReference>
<keyword evidence="10" id="KW-0449">Lipoprotein</keyword>
<reference evidence="12 13" key="1">
    <citation type="submission" date="2021-07" db="EMBL/GenBank/DDBJ databases">
        <authorList>
            <person name="Imarazene B."/>
            <person name="Zahm M."/>
            <person name="Klopp C."/>
            <person name="Cabau C."/>
            <person name="Beille S."/>
            <person name="Jouanno E."/>
            <person name="Castinel A."/>
            <person name="Lluch J."/>
            <person name="Gil L."/>
            <person name="Kuchtly C."/>
            <person name="Lopez Roques C."/>
            <person name="Donnadieu C."/>
            <person name="Parrinello H."/>
            <person name="Journot L."/>
            <person name="Du K."/>
            <person name="Schartl M."/>
            <person name="Retaux S."/>
            <person name="Guiguen Y."/>
        </authorList>
    </citation>
    <scope>NUCLEOTIDE SEQUENCE [LARGE SCALE GENOMIC DNA]</scope>
    <source>
        <strain evidence="12">Pach_M1</strain>
        <tissue evidence="12">Testis</tissue>
    </source>
</reference>
<dbReference type="SMART" id="SM00173">
    <property type="entry name" value="RAS"/>
    <property type="match status" value="1"/>
</dbReference>
<dbReference type="PRINTS" id="PR00449">
    <property type="entry name" value="RASTRNSFRMNG"/>
</dbReference>
<protein>
    <recommendedName>
        <fullName evidence="4">Ras-related protein Rab-21</fullName>
    </recommendedName>
</protein>
<dbReference type="InterPro" id="IPR027417">
    <property type="entry name" value="P-loop_NTPase"/>
</dbReference>
<evidence type="ECO:0000256" key="4">
    <source>
        <dbReference type="ARBA" id="ARBA00014900"/>
    </source>
</evidence>
<dbReference type="GO" id="GO:0032154">
    <property type="term" value="C:cleavage furrow"/>
    <property type="evidence" value="ECO:0007669"/>
    <property type="project" value="UniProtKB-SubCell"/>
</dbReference>
<dbReference type="GO" id="GO:0005789">
    <property type="term" value="C:endoplasmic reticulum membrane"/>
    <property type="evidence" value="ECO:0007669"/>
    <property type="project" value="UniProtKB-SubCell"/>
</dbReference>
<organism evidence="12 13">
    <name type="scientific">Astyanax mexicanus</name>
    <name type="common">Blind cave fish</name>
    <name type="synonym">Astyanax fasciatus mexicanus</name>
    <dbReference type="NCBI Taxonomy" id="7994"/>
    <lineage>
        <taxon>Eukaryota</taxon>
        <taxon>Metazoa</taxon>
        <taxon>Chordata</taxon>
        <taxon>Craniata</taxon>
        <taxon>Vertebrata</taxon>
        <taxon>Euteleostomi</taxon>
        <taxon>Actinopterygii</taxon>
        <taxon>Neopterygii</taxon>
        <taxon>Teleostei</taxon>
        <taxon>Ostariophysi</taxon>
        <taxon>Characiformes</taxon>
        <taxon>Characoidei</taxon>
        <taxon>Acestrorhamphidae</taxon>
        <taxon>Acestrorhamphinae</taxon>
        <taxon>Astyanax</taxon>
    </lineage>
</organism>
<evidence type="ECO:0000313" key="12">
    <source>
        <dbReference type="EMBL" id="KAG9272101.1"/>
    </source>
</evidence>
<dbReference type="PROSITE" id="PS51420">
    <property type="entry name" value="RHO"/>
    <property type="match status" value="1"/>
</dbReference>
<dbReference type="Proteomes" id="UP000752171">
    <property type="component" value="Unassembled WGS sequence"/>
</dbReference>
<sequence>MASGGHRTFSFKVVLLGEGRVGKTSVILRYCENKFYDKHISTLQASFFNKKLNIAGNRVNLSIWDTAGQERFHALGPIYYRESNGAVLLYDITDPDSFQKVKLWVKELRRILGNEVCLCIVGNKTDLDKDRNVSAEEAERYAEAVGAQHHQTSAKLNTGIDQLFLSLCKRMMDAVVLEERSRANNLPYSGHSHHHSLQIVDSEQEETMAPRGSCCFSA</sequence>
<comment type="subcellular location">
    <subcellularLocation>
        <location evidence="1">Cleavage furrow</location>
    </subcellularLocation>
    <subcellularLocation>
        <location evidence="2">Endoplasmic reticulum membrane</location>
        <topology evidence="2">Lipid-anchor</topology>
    </subcellularLocation>
</comment>
<dbReference type="SMART" id="SM00174">
    <property type="entry name" value="RHO"/>
    <property type="match status" value="1"/>
</dbReference>
<dbReference type="GO" id="GO:0032482">
    <property type="term" value="P:Rab protein signal transduction"/>
    <property type="evidence" value="ECO:0007669"/>
    <property type="project" value="InterPro"/>
</dbReference>
<dbReference type="Pfam" id="PF00071">
    <property type="entry name" value="Ras"/>
    <property type="match status" value="1"/>
</dbReference>
<keyword evidence="9" id="KW-0472">Membrane</keyword>
<evidence type="ECO:0000256" key="2">
    <source>
        <dbReference type="ARBA" id="ARBA00004628"/>
    </source>
</evidence>
<dbReference type="GO" id="GO:0015031">
    <property type="term" value="P:protein transport"/>
    <property type="evidence" value="ECO:0007669"/>
    <property type="project" value="UniProtKB-KW"/>
</dbReference>
<dbReference type="NCBIfam" id="TIGR00231">
    <property type="entry name" value="small_GTP"/>
    <property type="match status" value="1"/>
</dbReference>
<evidence type="ECO:0000256" key="11">
    <source>
        <dbReference type="ARBA" id="ARBA00023289"/>
    </source>
</evidence>
<comment type="similarity">
    <text evidence="3">Belongs to the small GTPase superfamily. Rab family.</text>
</comment>
<evidence type="ECO:0000256" key="3">
    <source>
        <dbReference type="ARBA" id="ARBA00006270"/>
    </source>
</evidence>
<gene>
    <name evidence="12" type="primary">RAB21</name>
    <name evidence="12" type="ORF">AMEX_G13051</name>
</gene>
<dbReference type="FunFam" id="3.40.50.300:FF:000550">
    <property type="entry name" value="ras-related protein Rab-21"/>
    <property type="match status" value="1"/>
</dbReference>
<keyword evidence="5" id="KW-0813">Transport</keyword>
<dbReference type="PROSITE" id="PS51421">
    <property type="entry name" value="RAS"/>
    <property type="match status" value="1"/>
</dbReference>
<evidence type="ECO:0000256" key="10">
    <source>
        <dbReference type="ARBA" id="ARBA00023288"/>
    </source>
</evidence>
<dbReference type="InterPro" id="IPR041833">
    <property type="entry name" value="Rab21"/>
</dbReference>
<dbReference type="GO" id="GO:0005525">
    <property type="term" value="F:GTP binding"/>
    <property type="evidence" value="ECO:0007669"/>
    <property type="project" value="UniProtKB-KW"/>
</dbReference>